<evidence type="ECO:0000256" key="1">
    <source>
        <dbReference type="ARBA" id="ARBA00004389"/>
    </source>
</evidence>
<accession>A0AAR2KC96</accession>
<evidence type="ECO:0000259" key="12">
    <source>
        <dbReference type="Pfam" id="PF04389"/>
    </source>
</evidence>
<evidence type="ECO:0000256" key="10">
    <source>
        <dbReference type="SAM" id="Phobius"/>
    </source>
</evidence>
<evidence type="ECO:0000256" key="5">
    <source>
        <dbReference type="ARBA" id="ARBA00022824"/>
    </source>
</evidence>
<dbReference type="SUPFAM" id="SSF53187">
    <property type="entry name" value="Zn-dependent exopeptidases"/>
    <property type="match status" value="1"/>
</dbReference>
<sequence length="514" mass="57549">MCGSMMTLRSSRVAALLLLSAHLLQASALPAASSYEFTAYRMQQYNLQQDKRGCRGAIVVAEARSADDTTLTRRCVIMKLPDFTAERYLEAKRQNAAAVLILLPQNISTVPEDVIQVLADDIALFLRSMVTATAFQILVSNNSPIKAITDNSIITLEVSLTGVLPGVGEDPPTIVITAHYDSSGLAPWLAYGADSNGSGVTVLLELARLFQRLYSDPRNKAPYHLLFSLTGGGKYNFLGTKRWLEENMDHAESSLLHDNVAFVLCLDTLGSGDELFLHVSRPPKPGTPQYGFIQQLEEVISSRFPWVRFGTVHKKINLQESTVAWEHERYGMKHIPGFTLSHLEDPRSERRGSILDTMSQVDIRKLKRNTVIIAESLARYMYNLSDKGSPKEIQVFKGSLVNRYSRLSALMNMLTSVPRATQLMDKEPQQTLLINSLEQEFKRYLQQVHRHAFRQDRKDPDVTFFDQMKQPMMMYRVKPAAFDLFLGGCIAGYLGVVYYAIQVCAMVVPSGPLS</sequence>
<keyword evidence="8" id="KW-0325">Glycoprotein</keyword>
<keyword evidence="4 11" id="KW-0732">Signal</keyword>
<comment type="similarity">
    <text evidence="2">Belongs to the nicastrin family.</text>
</comment>
<evidence type="ECO:0000256" key="7">
    <source>
        <dbReference type="ARBA" id="ARBA00023136"/>
    </source>
</evidence>
<name>A0AAR2KC96_PYGNA</name>
<dbReference type="Gene3D" id="3.40.630.10">
    <property type="entry name" value="Zn peptidases"/>
    <property type="match status" value="1"/>
</dbReference>
<evidence type="ECO:0000256" key="2">
    <source>
        <dbReference type="ARBA" id="ARBA00007717"/>
    </source>
</evidence>
<dbReference type="GO" id="GO:0009966">
    <property type="term" value="P:regulation of signal transduction"/>
    <property type="evidence" value="ECO:0007669"/>
    <property type="project" value="InterPro"/>
</dbReference>
<comment type="subcellular location">
    <subcellularLocation>
        <location evidence="1">Endoplasmic reticulum membrane</location>
        <topology evidence="1">Single-pass membrane protein</topology>
    </subcellularLocation>
</comment>
<dbReference type="Proteomes" id="UP001501920">
    <property type="component" value="Chromosome 16"/>
</dbReference>
<feature type="signal peptide" evidence="11">
    <location>
        <begin position="1"/>
        <end position="28"/>
    </location>
</feature>
<dbReference type="Pfam" id="PF04389">
    <property type="entry name" value="Peptidase_M28"/>
    <property type="match status" value="1"/>
</dbReference>
<evidence type="ECO:0000256" key="8">
    <source>
        <dbReference type="ARBA" id="ARBA00023180"/>
    </source>
</evidence>
<feature type="chain" id="PRO_5043568809" description="BOS complex subunit NCLN" evidence="11">
    <location>
        <begin position="29"/>
        <end position="514"/>
    </location>
</feature>
<dbReference type="InterPro" id="IPR007484">
    <property type="entry name" value="Peptidase_M28"/>
</dbReference>
<protein>
    <recommendedName>
        <fullName evidence="9">BOS complex subunit NCLN</fullName>
    </recommendedName>
</protein>
<dbReference type="GeneTree" id="ENSGT00500000044945"/>
<reference evidence="13" key="3">
    <citation type="submission" date="2025-09" db="UniProtKB">
        <authorList>
            <consortium name="Ensembl"/>
        </authorList>
    </citation>
    <scope>IDENTIFICATION</scope>
</reference>
<dbReference type="PANTHER" id="PTHR31826">
    <property type="entry name" value="NICALIN"/>
    <property type="match status" value="1"/>
</dbReference>
<feature type="transmembrane region" description="Helical" evidence="10">
    <location>
        <begin position="484"/>
        <end position="508"/>
    </location>
</feature>
<evidence type="ECO:0000256" key="3">
    <source>
        <dbReference type="ARBA" id="ARBA00022692"/>
    </source>
</evidence>
<dbReference type="PIRSF" id="PIRSF011018">
    <property type="entry name" value="Nicalin"/>
    <property type="match status" value="1"/>
</dbReference>
<evidence type="ECO:0000256" key="6">
    <source>
        <dbReference type="ARBA" id="ARBA00022989"/>
    </source>
</evidence>
<reference evidence="13 14" key="1">
    <citation type="submission" date="2020-10" db="EMBL/GenBank/DDBJ databases">
        <title>Pygocentrus nattereri (red-bellied piranha) genome, fPygNat1, primary haplotype.</title>
        <authorList>
            <person name="Myers G."/>
            <person name="Meyer A."/>
            <person name="Karagic N."/>
            <person name="Pippel M."/>
            <person name="Winkler S."/>
            <person name="Tracey A."/>
            <person name="Wood J."/>
            <person name="Formenti G."/>
            <person name="Howe K."/>
            <person name="Fedrigo O."/>
            <person name="Jarvis E.D."/>
        </authorList>
    </citation>
    <scope>NUCLEOTIDE SEQUENCE [LARGE SCALE GENOMIC DNA]</scope>
</reference>
<dbReference type="Ensembl" id="ENSPNAT00000048263.1">
    <property type="protein sequence ID" value="ENSPNAP00000061943.1"/>
    <property type="gene ID" value="ENSPNAG00000025364.2"/>
</dbReference>
<feature type="domain" description="Peptidase M28" evidence="12">
    <location>
        <begin position="167"/>
        <end position="279"/>
    </location>
</feature>
<keyword evidence="5" id="KW-0256">Endoplasmic reticulum</keyword>
<keyword evidence="6 10" id="KW-1133">Transmembrane helix</keyword>
<keyword evidence="3 10" id="KW-0812">Transmembrane</keyword>
<evidence type="ECO:0000256" key="11">
    <source>
        <dbReference type="SAM" id="SignalP"/>
    </source>
</evidence>
<organism evidence="13 14">
    <name type="scientific">Pygocentrus nattereri</name>
    <name type="common">Red-bellied piranha</name>
    <dbReference type="NCBI Taxonomy" id="42514"/>
    <lineage>
        <taxon>Eukaryota</taxon>
        <taxon>Metazoa</taxon>
        <taxon>Chordata</taxon>
        <taxon>Craniata</taxon>
        <taxon>Vertebrata</taxon>
        <taxon>Euteleostomi</taxon>
        <taxon>Actinopterygii</taxon>
        <taxon>Neopterygii</taxon>
        <taxon>Teleostei</taxon>
        <taxon>Ostariophysi</taxon>
        <taxon>Characiformes</taxon>
        <taxon>Characoidei</taxon>
        <taxon>Pygocentrus</taxon>
    </lineage>
</organism>
<proteinExistence type="inferred from homology"/>
<keyword evidence="14" id="KW-1185">Reference proteome</keyword>
<evidence type="ECO:0000313" key="14">
    <source>
        <dbReference type="Proteomes" id="UP001501920"/>
    </source>
</evidence>
<evidence type="ECO:0000256" key="4">
    <source>
        <dbReference type="ARBA" id="ARBA00022729"/>
    </source>
</evidence>
<keyword evidence="7 10" id="KW-0472">Membrane</keyword>
<evidence type="ECO:0000313" key="13">
    <source>
        <dbReference type="Ensembl" id="ENSPNAP00000061943.1"/>
    </source>
</evidence>
<reference evidence="13" key="2">
    <citation type="submission" date="2025-08" db="UniProtKB">
        <authorList>
            <consortium name="Ensembl"/>
        </authorList>
    </citation>
    <scope>IDENTIFICATION</scope>
</reference>
<dbReference type="AlphaFoldDB" id="A0AAR2KC96"/>
<evidence type="ECO:0000256" key="9">
    <source>
        <dbReference type="ARBA" id="ARBA00034873"/>
    </source>
</evidence>
<dbReference type="CDD" id="cd03882">
    <property type="entry name" value="M28_nicalin_like"/>
    <property type="match status" value="1"/>
</dbReference>
<dbReference type="InterPro" id="IPR016574">
    <property type="entry name" value="Nicalin"/>
</dbReference>
<dbReference type="GO" id="GO:0005789">
    <property type="term" value="C:endoplasmic reticulum membrane"/>
    <property type="evidence" value="ECO:0007669"/>
    <property type="project" value="UniProtKB-SubCell"/>
</dbReference>
<dbReference type="FunFam" id="3.40.630.10:FF:000021">
    <property type="entry name" value="Nicalin"/>
    <property type="match status" value="1"/>
</dbReference>